<keyword evidence="2" id="KW-0238">DNA-binding</keyword>
<gene>
    <name evidence="2" type="primary">Argfx</name>
</gene>
<keyword evidence="1" id="KW-1185">Reference proteome</keyword>
<accession>A0AAX6THM2</accession>
<dbReference type="RefSeq" id="XP_021120363.1">
    <property type="nucleotide sequence ID" value="XM_021264704.1"/>
</dbReference>
<dbReference type="Proteomes" id="UP000694906">
    <property type="component" value="Unplaced"/>
</dbReference>
<evidence type="ECO:0000313" key="2">
    <source>
        <dbReference type="RefSeq" id="XP_021120363.1"/>
    </source>
</evidence>
<protein>
    <submittedName>
        <fullName evidence="2">Arginine-fifty homeobox</fullName>
    </submittedName>
</protein>
<proteinExistence type="predicted"/>
<reference evidence="2" key="1">
    <citation type="submission" date="2025-08" db="UniProtKB">
        <authorList>
            <consortium name="RefSeq"/>
        </authorList>
    </citation>
    <scope>IDENTIFICATION</scope>
</reference>
<name>A0AAX6THM2_HETGA</name>
<dbReference type="AlphaFoldDB" id="A0AAX6THM2"/>
<dbReference type="GeneID" id="101721161"/>
<dbReference type="CTD" id="503582"/>
<dbReference type="GO" id="GO:0003677">
    <property type="term" value="F:DNA binding"/>
    <property type="evidence" value="ECO:0007669"/>
    <property type="project" value="UniProtKB-KW"/>
</dbReference>
<sequence length="202" mass="22891">MQFERGKLRLRDKVWFRNRRFKQRKQQKQQQQSLQQSSQILPAKRNMPSSLRMSTNPYSFFPTVLNLHSSPPYQPMSPSDCSEDFVFTESPEIDFQVQDPQLERLMASVPALFPNTYDIIQIIELYSFPGECEVSSCSFSCLCQYLSHARSQLEGQTVSLSTFHGPAVGPPPGQTCTPSIMSQGSAPCSLRDSPAFQSLPTR</sequence>
<evidence type="ECO:0000313" key="1">
    <source>
        <dbReference type="Proteomes" id="UP000694906"/>
    </source>
</evidence>
<keyword evidence="2" id="KW-0371">Homeobox</keyword>
<organism evidence="1 2">
    <name type="scientific">Heterocephalus glaber</name>
    <name type="common">Naked mole rat</name>
    <dbReference type="NCBI Taxonomy" id="10181"/>
    <lineage>
        <taxon>Eukaryota</taxon>
        <taxon>Metazoa</taxon>
        <taxon>Chordata</taxon>
        <taxon>Craniata</taxon>
        <taxon>Vertebrata</taxon>
        <taxon>Euteleostomi</taxon>
        <taxon>Mammalia</taxon>
        <taxon>Eutheria</taxon>
        <taxon>Euarchontoglires</taxon>
        <taxon>Glires</taxon>
        <taxon>Rodentia</taxon>
        <taxon>Hystricomorpha</taxon>
        <taxon>Bathyergidae</taxon>
        <taxon>Heterocephalus</taxon>
    </lineage>
</organism>